<sequence>MAAAPSLELIARDNSILRRVRERFPTYWSDFREDPRWLLMFIFGRTSIGGRLHKRGHVDRQVDELPLHSNFTADRSSVVSGLLKDGIFDNLTLPVHVRDAILCFANTTGCFGNHDRNHDLLPSEQTARQDPDNLITSGHYFERVEDCPEVMAIQSDQLLHAVARDYLGPNAQVISTRLWWSFSTAISGHVNDTNPTEMLHFDLDDWRMLKFFFYLTPVDAGSGPHLYMRGTHRHHALKHQLSLTVGRPMDEVISTYGGDNLMRIYGAAGSGFAEDPFGFHAGSLASATDRLMLEIGFGITPPNRRRFFGERVLAAP</sequence>
<name>A0A6M8HHF5_9PROT</name>
<dbReference type="KEGG" id="lck:HN018_00605"/>
<protein>
    <submittedName>
        <fullName evidence="1">Uncharacterized protein</fullName>
    </submittedName>
</protein>
<accession>A0A6M8HHF5</accession>
<dbReference type="RefSeq" id="WP_171832708.1">
    <property type="nucleotide sequence ID" value="NZ_CP053708.1"/>
</dbReference>
<dbReference type="Gene3D" id="2.60.120.620">
    <property type="entry name" value="q2cbj1_9rhob like domain"/>
    <property type="match status" value="1"/>
</dbReference>
<reference evidence="1 2" key="1">
    <citation type="journal article" date="2014" name="World J. Microbiol. Biotechnol.">
        <title>Biodiversity and physiological characteristics of Antarctic and Arctic lichens-associated bacteria.</title>
        <authorList>
            <person name="Lee Y.M."/>
            <person name="Kim E.H."/>
            <person name="Lee H.K."/>
            <person name="Hong S.G."/>
        </authorList>
    </citation>
    <scope>NUCLEOTIDE SEQUENCE [LARGE SCALE GENOMIC DNA]</scope>
    <source>
        <strain evidence="1 2">PAMC 26569</strain>
    </source>
</reference>
<dbReference type="EMBL" id="CP053708">
    <property type="protein sequence ID" value="QKE88749.1"/>
    <property type="molecule type" value="Genomic_DNA"/>
</dbReference>
<evidence type="ECO:0000313" key="2">
    <source>
        <dbReference type="Proteomes" id="UP000500767"/>
    </source>
</evidence>
<proteinExistence type="predicted"/>
<dbReference type="Proteomes" id="UP000500767">
    <property type="component" value="Chromosome"/>
</dbReference>
<dbReference type="SUPFAM" id="SSF51197">
    <property type="entry name" value="Clavaminate synthase-like"/>
    <property type="match status" value="1"/>
</dbReference>
<organism evidence="1 2">
    <name type="scientific">Lichenicola cladoniae</name>
    <dbReference type="NCBI Taxonomy" id="1484109"/>
    <lineage>
        <taxon>Bacteria</taxon>
        <taxon>Pseudomonadati</taxon>
        <taxon>Pseudomonadota</taxon>
        <taxon>Alphaproteobacteria</taxon>
        <taxon>Acetobacterales</taxon>
        <taxon>Acetobacteraceae</taxon>
        <taxon>Lichenicola</taxon>
    </lineage>
</organism>
<gene>
    <name evidence="1" type="ORF">HN018_00605</name>
</gene>
<dbReference type="AlphaFoldDB" id="A0A6M8HHF5"/>
<evidence type="ECO:0000313" key="1">
    <source>
        <dbReference type="EMBL" id="QKE88749.1"/>
    </source>
</evidence>
<keyword evidence="2" id="KW-1185">Reference proteome</keyword>